<name>A0ABQ2EWE8_9DEIO</name>
<gene>
    <name evidence="2" type="ORF">GCM10008955_17020</name>
</gene>
<dbReference type="Proteomes" id="UP000647587">
    <property type="component" value="Unassembled WGS sequence"/>
</dbReference>
<evidence type="ECO:0000256" key="1">
    <source>
        <dbReference type="SAM" id="SignalP"/>
    </source>
</evidence>
<protein>
    <recommendedName>
        <fullName evidence="4">Lipoprotein</fullName>
    </recommendedName>
</protein>
<accession>A0ABQ2EWE8</accession>
<feature type="chain" id="PRO_5047517931" description="Lipoprotein" evidence="1">
    <location>
        <begin position="25"/>
        <end position="202"/>
    </location>
</feature>
<proteinExistence type="predicted"/>
<keyword evidence="1" id="KW-0732">Signal</keyword>
<dbReference type="RefSeq" id="WP_189006736.1">
    <property type="nucleotide sequence ID" value="NZ_BMPP01000006.1"/>
</dbReference>
<comment type="caution">
    <text evidence="2">The sequence shown here is derived from an EMBL/GenBank/DDBJ whole genome shotgun (WGS) entry which is preliminary data.</text>
</comment>
<dbReference type="PROSITE" id="PS51257">
    <property type="entry name" value="PROKAR_LIPOPROTEIN"/>
    <property type="match status" value="1"/>
</dbReference>
<evidence type="ECO:0000313" key="2">
    <source>
        <dbReference type="EMBL" id="GGK24036.1"/>
    </source>
</evidence>
<evidence type="ECO:0000313" key="3">
    <source>
        <dbReference type="Proteomes" id="UP000647587"/>
    </source>
</evidence>
<reference evidence="3" key="1">
    <citation type="journal article" date="2019" name="Int. J. Syst. Evol. Microbiol.">
        <title>The Global Catalogue of Microorganisms (GCM) 10K type strain sequencing project: providing services to taxonomists for standard genome sequencing and annotation.</title>
        <authorList>
            <consortium name="The Broad Institute Genomics Platform"/>
            <consortium name="The Broad Institute Genome Sequencing Center for Infectious Disease"/>
            <person name="Wu L."/>
            <person name="Ma J."/>
        </authorList>
    </citation>
    <scope>NUCLEOTIDE SEQUENCE [LARGE SCALE GENOMIC DNA]</scope>
    <source>
        <strain evidence="3">JCM 30331</strain>
    </source>
</reference>
<keyword evidence="3" id="KW-1185">Reference proteome</keyword>
<sequence length="202" mass="22227">MLAKTLTMRIVACLVILFATGCTASAGPPMIGQKLSPSFLKSTFCKKYKCEITDSTETGDRLAIGITVPGNKYSGTLDPRDAVSSLEFKFSKNSTLIINASVFFGTDYAINRLRPEYAELANDFYMIMTGKKMMQEHEYANGGAITTCLSSLGKAQRAGKSITSRSFLNNILPTKDTFIASCLQLGSRDIKQVNRWMMIQIK</sequence>
<feature type="signal peptide" evidence="1">
    <location>
        <begin position="1"/>
        <end position="24"/>
    </location>
</feature>
<organism evidence="2 3">
    <name type="scientific">Deinococcus malanensis</name>
    <dbReference type="NCBI Taxonomy" id="1706855"/>
    <lineage>
        <taxon>Bacteria</taxon>
        <taxon>Thermotogati</taxon>
        <taxon>Deinococcota</taxon>
        <taxon>Deinococci</taxon>
        <taxon>Deinococcales</taxon>
        <taxon>Deinococcaceae</taxon>
        <taxon>Deinococcus</taxon>
    </lineage>
</organism>
<evidence type="ECO:0008006" key="4">
    <source>
        <dbReference type="Google" id="ProtNLM"/>
    </source>
</evidence>
<dbReference type="EMBL" id="BMPP01000006">
    <property type="protein sequence ID" value="GGK24036.1"/>
    <property type="molecule type" value="Genomic_DNA"/>
</dbReference>